<evidence type="ECO:0000313" key="3">
    <source>
        <dbReference type="Proteomes" id="UP001286313"/>
    </source>
</evidence>
<dbReference type="AlphaFoldDB" id="A0AAE1FFE2"/>
<protein>
    <submittedName>
        <fullName evidence="1">Uncharacterized protein</fullName>
    </submittedName>
</protein>
<dbReference type="EMBL" id="JAWQEG010002338">
    <property type="protein sequence ID" value="KAK3872621.1"/>
    <property type="molecule type" value="Genomic_DNA"/>
</dbReference>
<proteinExistence type="predicted"/>
<reference evidence="1" key="1">
    <citation type="submission" date="2023-10" db="EMBL/GenBank/DDBJ databases">
        <title>Genome assemblies of two species of porcelain crab, Petrolisthes cinctipes and Petrolisthes manimaculis (Anomura: Porcellanidae).</title>
        <authorList>
            <person name="Angst P."/>
        </authorList>
    </citation>
    <scope>NUCLEOTIDE SEQUENCE</scope>
    <source>
        <strain evidence="1">PB745_01</strain>
        <tissue evidence="1">Gill</tissue>
    </source>
</reference>
<organism evidence="1 3">
    <name type="scientific">Petrolisthes cinctipes</name>
    <name type="common">Flat porcelain crab</name>
    <dbReference type="NCBI Taxonomy" id="88211"/>
    <lineage>
        <taxon>Eukaryota</taxon>
        <taxon>Metazoa</taxon>
        <taxon>Ecdysozoa</taxon>
        <taxon>Arthropoda</taxon>
        <taxon>Crustacea</taxon>
        <taxon>Multicrustacea</taxon>
        <taxon>Malacostraca</taxon>
        <taxon>Eumalacostraca</taxon>
        <taxon>Eucarida</taxon>
        <taxon>Decapoda</taxon>
        <taxon>Pleocyemata</taxon>
        <taxon>Anomura</taxon>
        <taxon>Galatheoidea</taxon>
        <taxon>Porcellanidae</taxon>
        <taxon>Petrolisthes</taxon>
    </lineage>
</organism>
<dbReference type="Proteomes" id="UP001286313">
    <property type="component" value="Unassembled WGS sequence"/>
</dbReference>
<evidence type="ECO:0000313" key="1">
    <source>
        <dbReference type="EMBL" id="KAK3872621.1"/>
    </source>
</evidence>
<evidence type="ECO:0000313" key="2">
    <source>
        <dbReference type="EMBL" id="KAK3894134.1"/>
    </source>
</evidence>
<sequence>MPNIAVLYLGIITGRQEHCRGSSTFSSCQEVAMWSAMPNCPSMYGVALPSTPAGEGLSSLVMCYPHSTPPQGTPLWAAPQPNLLLPWVGLVGVT</sequence>
<accession>A0AAE1FFE2</accession>
<gene>
    <name evidence="2" type="ORF">Pcinc_002077</name>
    <name evidence="1" type="ORF">Pcinc_022296</name>
</gene>
<dbReference type="EMBL" id="JAWQEG010000141">
    <property type="protein sequence ID" value="KAK3894134.1"/>
    <property type="molecule type" value="Genomic_DNA"/>
</dbReference>
<name>A0AAE1FFE2_PETCI</name>
<comment type="caution">
    <text evidence="1">The sequence shown here is derived from an EMBL/GenBank/DDBJ whole genome shotgun (WGS) entry which is preliminary data.</text>
</comment>
<keyword evidence="3" id="KW-1185">Reference proteome</keyword>